<evidence type="ECO:0000313" key="13">
    <source>
        <dbReference type="Proteomes" id="UP000184476"/>
    </source>
</evidence>
<dbReference type="InterPro" id="IPR018044">
    <property type="entry name" value="Peptidase_S11"/>
</dbReference>
<feature type="active site" evidence="7">
    <location>
        <position position="164"/>
    </location>
</feature>
<dbReference type="GO" id="GO:0006508">
    <property type="term" value="P:proteolysis"/>
    <property type="evidence" value="ECO:0007669"/>
    <property type="project" value="InterPro"/>
</dbReference>
<dbReference type="GO" id="GO:0009002">
    <property type="term" value="F:serine-type D-Ala-D-Ala carboxypeptidase activity"/>
    <property type="evidence" value="ECO:0007669"/>
    <property type="project" value="InterPro"/>
</dbReference>
<evidence type="ECO:0000256" key="10">
    <source>
        <dbReference type="SAM" id="MobiDB-lite"/>
    </source>
</evidence>
<evidence type="ECO:0000256" key="8">
    <source>
        <dbReference type="PIRSR" id="PIRSR618044-2"/>
    </source>
</evidence>
<proteinExistence type="inferred from homology"/>
<comment type="similarity">
    <text evidence="1 9">Belongs to the peptidase S11 family.</text>
</comment>
<dbReference type="GO" id="GO:0071555">
    <property type="term" value="P:cell wall organization"/>
    <property type="evidence" value="ECO:0007669"/>
    <property type="project" value="UniProtKB-KW"/>
</dbReference>
<gene>
    <name evidence="12" type="ORF">SAMN05444392_103170</name>
</gene>
<keyword evidence="6" id="KW-0961">Cell wall biogenesis/degradation</keyword>
<dbReference type="InterPro" id="IPR012338">
    <property type="entry name" value="Beta-lactam/transpept-like"/>
</dbReference>
<feature type="compositionally biased region" description="Basic and acidic residues" evidence="10">
    <location>
        <begin position="37"/>
        <end position="50"/>
    </location>
</feature>
<dbReference type="STRING" id="112248.SAMN05444392_103170"/>
<accession>A0A1M4WDG2</accession>
<protein>
    <submittedName>
        <fullName evidence="12">D-alanyl-D-alanine carboxypeptidase</fullName>
    </submittedName>
</protein>
<evidence type="ECO:0000259" key="11">
    <source>
        <dbReference type="Pfam" id="PF00768"/>
    </source>
</evidence>
<dbReference type="Gene3D" id="3.40.710.10">
    <property type="entry name" value="DD-peptidase/beta-lactamase superfamily"/>
    <property type="match status" value="1"/>
</dbReference>
<keyword evidence="2" id="KW-0732">Signal</keyword>
<organism evidence="12 13">
    <name type="scientific">Seinonella peptonophila</name>
    <dbReference type="NCBI Taxonomy" id="112248"/>
    <lineage>
        <taxon>Bacteria</taxon>
        <taxon>Bacillati</taxon>
        <taxon>Bacillota</taxon>
        <taxon>Bacilli</taxon>
        <taxon>Bacillales</taxon>
        <taxon>Thermoactinomycetaceae</taxon>
        <taxon>Seinonella</taxon>
    </lineage>
</organism>
<feature type="domain" description="Peptidase S11 D-alanyl-D-alanine carboxypeptidase A N-terminal" evidence="11">
    <location>
        <begin position="70"/>
        <end position="316"/>
    </location>
</feature>
<evidence type="ECO:0000256" key="2">
    <source>
        <dbReference type="ARBA" id="ARBA00022729"/>
    </source>
</evidence>
<dbReference type="PANTHER" id="PTHR21581">
    <property type="entry name" value="D-ALANYL-D-ALANINE CARBOXYPEPTIDASE"/>
    <property type="match status" value="1"/>
</dbReference>
<dbReference type="PANTHER" id="PTHR21581:SF11">
    <property type="entry name" value="D-ALANYL-D-ALANINE CARBOXYPEPTIDASE DACA"/>
    <property type="match status" value="1"/>
</dbReference>
<dbReference type="Proteomes" id="UP000184476">
    <property type="component" value="Unassembled WGS sequence"/>
</dbReference>
<evidence type="ECO:0000256" key="7">
    <source>
        <dbReference type="PIRSR" id="PIRSR618044-1"/>
    </source>
</evidence>
<dbReference type="RefSeq" id="WP_073154264.1">
    <property type="nucleotide sequence ID" value="NZ_FQVL01000003.1"/>
</dbReference>
<evidence type="ECO:0000256" key="9">
    <source>
        <dbReference type="RuleBase" id="RU004016"/>
    </source>
</evidence>
<evidence type="ECO:0000256" key="3">
    <source>
        <dbReference type="ARBA" id="ARBA00022801"/>
    </source>
</evidence>
<evidence type="ECO:0000256" key="6">
    <source>
        <dbReference type="ARBA" id="ARBA00023316"/>
    </source>
</evidence>
<feature type="binding site" evidence="8">
    <location>
        <position position="285"/>
    </location>
    <ligand>
        <name>substrate</name>
    </ligand>
</feature>
<evidence type="ECO:0000256" key="4">
    <source>
        <dbReference type="ARBA" id="ARBA00022960"/>
    </source>
</evidence>
<sequence>MNKYISSLIILLFIQLLFSPVAIKAEPNPNLTPSLSDEERKQLHQPRIYEDSNENEPVQSLKKSDSSKDSSGPQIEAASYVLINDQTGKVMAQKDQNEPRPPASMTKMMTAYLVLDQIQQKRIHWDDEVVVSKRAAAIDEAQIFLVENERITVKELMKGVMVQSGNDAAVALAEYAGGTEEKFVEMMNHKAKQLGLRHTHFNNASGLDHKDYPDPPKSPGNHVMSAADTVQLGRSLVKVHPGIFKFSTIAHYTFHPGTDREQKVTNWNRMLPGLEYEYQGVDGIKTGSTSAAGYCFTGTVERDHQRLFSVVMGAPTVAKRFTETKKLYDYGFQQLAKTKRKHIEKRKAS</sequence>
<name>A0A1M4WDG2_9BACL</name>
<feature type="active site" description="Proton acceptor" evidence="7">
    <location>
        <position position="107"/>
    </location>
</feature>
<keyword evidence="4" id="KW-0133">Cell shape</keyword>
<keyword evidence="12" id="KW-0645">Protease</keyword>
<keyword evidence="3" id="KW-0378">Hydrolase</keyword>
<keyword evidence="12" id="KW-0121">Carboxypeptidase</keyword>
<keyword evidence="5" id="KW-0573">Peptidoglycan synthesis</keyword>
<dbReference type="GO" id="GO:0008360">
    <property type="term" value="P:regulation of cell shape"/>
    <property type="evidence" value="ECO:0007669"/>
    <property type="project" value="UniProtKB-KW"/>
</dbReference>
<keyword evidence="13" id="KW-1185">Reference proteome</keyword>
<evidence type="ECO:0000256" key="5">
    <source>
        <dbReference type="ARBA" id="ARBA00022984"/>
    </source>
</evidence>
<dbReference type="SUPFAM" id="SSF56601">
    <property type="entry name" value="beta-lactamase/transpeptidase-like"/>
    <property type="match status" value="1"/>
</dbReference>
<feature type="region of interest" description="Disordered" evidence="10">
    <location>
        <begin position="27"/>
        <end position="72"/>
    </location>
</feature>
<evidence type="ECO:0000313" key="12">
    <source>
        <dbReference type="EMBL" id="SHE79321.1"/>
    </source>
</evidence>
<dbReference type="GO" id="GO:0009252">
    <property type="term" value="P:peptidoglycan biosynthetic process"/>
    <property type="evidence" value="ECO:0007669"/>
    <property type="project" value="UniProtKB-KW"/>
</dbReference>
<dbReference type="EMBL" id="FQVL01000003">
    <property type="protein sequence ID" value="SHE79321.1"/>
    <property type="molecule type" value="Genomic_DNA"/>
</dbReference>
<feature type="active site" description="Acyl-ester intermediate" evidence="7">
    <location>
        <position position="104"/>
    </location>
</feature>
<reference evidence="12 13" key="1">
    <citation type="submission" date="2016-11" db="EMBL/GenBank/DDBJ databases">
        <authorList>
            <person name="Jaros S."/>
            <person name="Januszkiewicz K."/>
            <person name="Wedrychowicz H."/>
        </authorList>
    </citation>
    <scope>NUCLEOTIDE SEQUENCE [LARGE SCALE GENOMIC DNA]</scope>
    <source>
        <strain evidence="12 13">DSM 44666</strain>
    </source>
</reference>
<dbReference type="Pfam" id="PF00768">
    <property type="entry name" value="Peptidase_S11"/>
    <property type="match status" value="1"/>
</dbReference>
<dbReference type="PRINTS" id="PR00725">
    <property type="entry name" value="DADACBPTASE1"/>
</dbReference>
<dbReference type="AlphaFoldDB" id="A0A1M4WDG2"/>
<dbReference type="InterPro" id="IPR001967">
    <property type="entry name" value="Peptidase_S11_N"/>
</dbReference>
<dbReference type="OrthoDB" id="9791132at2"/>
<evidence type="ECO:0000256" key="1">
    <source>
        <dbReference type="ARBA" id="ARBA00007164"/>
    </source>
</evidence>